<name>A0AAX2SFS3_KOCRH</name>
<feature type="region of interest" description="Disordered" evidence="1">
    <location>
        <begin position="118"/>
        <end position="143"/>
    </location>
</feature>
<evidence type="ECO:0000313" key="2">
    <source>
        <dbReference type="EMBL" id="TFI02179.1"/>
    </source>
</evidence>
<gene>
    <name evidence="2" type="ORF">E4P33_03795</name>
</gene>
<sequence length="298" mass="31941">MSVQREVLEADVVEVDAFTAQEGPLTRAQAEVLTKQIRTGLNHAQELIVLAWQGRAWESMSYRTWDEYVAGEFSDLSLRPPLETRSETLSSMRGAGMSIRAISAATTLSPATISRALKESRGDDPEDGPHEVVGLDGKAYRPTPAKKAPAAEVELPDELLDLPAEEVGVTPFVPKPARAVGGAAPSLPGMEEEAATAGTPRPEDFGLVAARAQVCSAYEAVKASLEVVNEHEGFPVEVQSPELVDTVTKSLLVLAGLLERLRLCPERLPEHDVVARHLQVAAVTLDRVAERLGGEADG</sequence>
<reference evidence="2 3" key="1">
    <citation type="submission" date="2019-03" db="EMBL/GenBank/DDBJ databases">
        <title>Genome Sequencing and Assembly of Various Microbes Isolated from Alder Root Nodule.</title>
        <authorList>
            <person name="Swanson E."/>
            <person name="Sevigny J.L."/>
            <person name="Pesce C."/>
            <person name="Davis I."/>
            <person name="Kleiner V."/>
            <person name="Tisa L."/>
        </authorList>
    </citation>
    <scope>NUCLEOTIDE SEQUENCE [LARGE SCALE GENOMIC DNA]</scope>
    <source>
        <strain evidence="2 3">4R-31</strain>
    </source>
</reference>
<proteinExistence type="predicted"/>
<dbReference type="AlphaFoldDB" id="A0AAX2SFS3"/>
<protein>
    <submittedName>
        <fullName evidence="2">Uncharacterized protein</fullName>
    </submittedName>
</protein>
<dbReference type="RefSeq" id="WP_135010231.1">
    <property type="nucleotide sequence ID" value="NZ_SPNK01000003.1"/>
</dbReference>
<comment type="caution">
    <text evidence="2">The sequence shown here is derived from an EMBL/GenBank/DDBJ whole genome shotgun (WGS) entry which is preliminary data.</text>
</comment>
<dbReference type="Proteomes" id="UP000298017">
    <property type="component" value="Unassembled WGS sequence"/>
</dbReference>
<accession>A0AAX2SFS3</accession>
<evidence type="ECO:0000313" key="3">
    <source>
        <dbReference type="Proteomes" id="UP000298017"/>
    </source>
</evidence>
<evidence type="ECO:0000256" key="1">
    <source>
        <dbReference type="SAM" id="MobiDB-lite"/>
    </source>
</evidence>
<dbReference type="EMBL" id="SPNK01000003">
    <property type="protein sequence ID" value="TFI02179.1"/>
    <property type="molecule type" value="Genomic_DNA"/>
</dbReference>
<organism evidence="2 3">
    <name type="scientific">Kocuria rhizophila</name>
    <dbReference type="NCBI Taxonomy" id="72000"/>
    <lineage>
        <taxon>Bacteria</taxon>
        <taxon>Bacillati</taxon>
        <taxon>Actinomycetota</taxon>
        <taxon>Actinomycetes</taxon>
        <taxon>Micrococcales</taxon>
        <taxon>Micrococcaceae</taxon>
        <taxon>Kocuria</taxon>
    </lineage>
</organism>
<keyword evidence="3" id="KW-1185">Reference proteome</keyword>
<feature type="compositionally biased region" description="Basic and acidic residues" evidence="1">
    <location>
        <begin position="118"/>
        <end position="130"/>
    </location>
</feature>